<proteinExistence type="predicted"/>
<dbReference type="AlphaFoldDB" id="M7NIS0"/>
<dbReference type="STRING" id="1279009.ADICEAN_03207"/>
<name>M7NIS0_9BACT</name>
<evidence type="ECO:0000313" key="3">
    <source>
        <dbReference type="Proteomes" id="UP000011910"/>
    </source>
</evidence>
<gene>
    <name evidence="2" type="ORF">ADICEAN_03207</name>
</gene>
<organism evidence="2 3">
    <name type="scientific">Cesiribacter andamanensis AMV16</name>
    <dbReference type="NCBI Taxonomy" id="1279009"/>
    <lineage>
        <taxon>Bacteria</taxon>
        <taxon>Pseudomonadati</taxon>
        <taxon>Bacteroidota</taxon>
        <taxon>Cytophagia</taxon>
        <taxon>Cytophagales</taxon>
        <taxon>Cesiribacteraceae</taxon>
        <taxon>Cesiribacter</taxon>
    </lineage>
</organism>
<keyword evidence="3" id="KW-1185">Reference proteome</keyword>
<dbReference type="EMBL" id="AODQ01000098">
    <property type="protein sequence ID" value="EMR01660.1"/>
    <property type="molecule type" value="Genomic_DNA"/>
</dbReference>
<evidence type="ECO:0008006" key="4">
    <source>
        <dbReference type="Google" id="ProtNLM"/>
    </source>
</evidence>
<feature type="signal peptide" evidence="1">
    <location>
        <begin position="1"/>
        <end position="26"/>
    </location>
</feature>
<protein>
    <recommendedName>
        <fullName evidence="4">DUF306 domain-containing protein</fullName>
    </recommendedName>
</protein>
<dbReference type="Proteomes" id="UP000011910">
    <property type="component" value="Unassembled WGS sequence"/>
</dbReference>
<sequence>MPKLTYRMRPILISLLLLSLLAGVSACEQSFETPVQLAEGTYSGHFIRSSPAAKYAAAEVTLVLKDGRFSGSSNISRYPAICTGTYQIKGTTIEFQNECFFTADFDWSLILSGTFHLSASDGDIVLFREFGEGVMDTYRLKK</sequence>
<reference evidence="2 3" key="1">
    <citation type="journal article" date="2013" name="Genome Announc.">
        <title>Draft Genome Sequence of Cesiribacter andamanensis Strain AMV16T, Isolated from a Soil Sample from a Mud Volcano in the Andaman Islands, India.</title>
        <authorList>
            <person name="Shivaji S."/>
            <person name="Ara S."/>
            <person name="Begum Z."/>
            <person name="Srinivas T.N."/>
            <person name="Singh A."/>
            <person name="Kumar Pinnaka A."/>
        </authorList>
    </citation>
    <scope>NUCLEOTIDE SEQUENCE [LARGE SCALE GENOMIC DNA]</scope>
    <source>
        <strain evidence="2 3">AMV16</strain>
    </source>
</reference>
<feature type="chain" id="PRO_5004082112" description="DUF306 domain-containing protein" evidence="1">
    <location>
        <begin position="27"/>
        <end position="142"/>
    </location>
</feature>
<evidence type="ECO:0000313" key="2">
    <source>
        <dbReference type="EMBL" id="EMR01660.1"/>
    </source>
</evidence>
<keyword evidence="1" id="KW-0732">Signal</keyword>
<comment type="caution">
    <text evidence="2">The sequence shown here is derived from an EMBL/GenBank/DDBJ whole genome shotgun (WGS) entry which is preliminary data.</text>
</comment>
<evidence type="ECO:0000256" key="1">
    <source>
        <dbReference type="SAM" id="SignalP"/>
    </source>
</evidence>
<accession>M7NIS0</accession>
<dbReference type="PROSITE" id="PS51257">
    <property type="entry name" value="PROKAR_LIPOPROTEIN"/>
    <property type="match status" value="1"/>
</dbReference>
<dbReference type="eggNOG" id="COG3187">
    <property type="taxonomic scope" value="Bacteria"/>
</dbReference>